<evidence type="ECO:0000313" key="1">
    <source>
        <dbReference type="EMBL" id="CAG8501480.1"/>
    </source>
</evidence>
<proteinExistence type="predicted"/>
<dbReference type="OrthoDB" id="438291at2759"/>
<accession>A0A9N8ZMR7</accession>
<protein>
    <submittedName>
        <fullName evidence="1">9138_t:CDS:1</fullName>
    </submittedName>
</protein>
<reference evidence="1" key="1">
    <citation type="submission" date="2021-06" db="EMBL/GenBank/DDBJ databases">
        <authorList>
            <person name="Kallberg Y."/>
            <person name="Tangrot J."/>
            <person name="Rosling A."/>
        </authorList>
    </citation>
    <scope>NUCLEOTIDE SEQUENCE</scope>
    <source>
        <strain evidence="1">BR232B</strain>
    </source>
</reference>
<dbReference type="AlphaFoldDB" id="A0A9N8ZMR7"/>
<name>A0A9N8ZMR7_9GLOM</name>
<dbReference type="Proteomes" id="UP000789739">
    <property type="component" value="Unassembled WGS sequence"/>
</dbReference>
<gene>
    <name evidence="1" type="ORF">PBRASI_LOCUS2630</name>
</gene>
<comment type="caution">
    <text evidence="1">The sequence shown here is derived from an EMBL/GenBank/DDBJ whole genome shotgun (WGS) entry which is preliminary data.</text>
</comment>
<keyword evidence="2" id="KW-1185">Reference proteome</keyword>
<organism evidence="1 2">
    <name type="scientific">Paraglomus brasilianum</name>
    <dbReference type="NCBI Taxonomy" id="144538"/>
    <lineage>
        <taxon>Eukaryota</taxon>
        <taxon>Fungi</taxon>
        <taxon>Fungi incertae sedis</taxon>
        <taxon>Mucoromycota</taxon>
        <taxon>Glomeromycotina</taxon>
        <taxon>Glomeromycetes</taxon>
        <taxon>Paraglomerales</taxon>
        <taxon>Paraglomeraceae</taxon>
        <taxon>Paraglomus</taxon>
    </lineage>
</organism>
<sequence>MHPFAVVLNYASRGGEAVETYPFVKDNAQNHFVKIGGFGVDNLLKDAATQALQNTNLALESYETAGIPLE</sequence>
<dbReference type="EMBL" id="CAJVPI010000211">
    <property type="protein sequence ID" value="CAG8501480.1"/>
    <property type="molecule type" value="Genomic_DNA"/>
</dbReference>
<evidence type="ECO:0000313" key="2">
    <source>
        <dbReference type="Proteomes" id="UP000789739"/>
    </source>
</evidence>